<dbReference type="KEGG" id="vg:65118035"/>
<dbReference type="InterPro" id="IPR021405">
    <property type="entry name" value="Phage_T4_Gp30.1"/>
</dbReference>
<evidence type="ECO:0000313" key="1">
    <source>
        <dbReference type="EMBL" id="QAU03761.1"/>
    </source>
</evidence>
<name>A0A410T5I1_9CAUD</name>
<protein>
    <submittedName>
        <fullName evidence="1">Uncharacterized protein</fullName>
    </submittedName>
</protein>
<reference evidence="1 2" key="1">
    <citation type="submission" date="2018-11" db="EMBL/GenBank/DDBJ databases">
        <authorList>
            <person name="Ji L."/>
        </authorList>
    </citation>
    <scope>NUCLEOTIDE SEQUENCE [LARGE SCALE GENOMIC DNA]</scope>
</reference>
<dbReference type="Pfam" id="PF11243">
    <property type="entry name" value="DUF3045"/>
    <property type="match status" value="1"/>
</dbReference>
<accession>A0A410T5I1</accession>
<organism evidence="1 2">
    <name type="scientific">Escherichia phage AnYang</name>
    <dbReference type="NCBI Taxonomy" id="2499909"/>
    <lineage>
        <taxon>Viruses</taxon>
        <taxon>Duplodnaviria</taxon>
        <taxon>Heunggongvirae</taxon>
        <taxon>Uroviricota</taxon>
        <taxon>Caudoviricetes</taxon>
        <taxon>Pantevenvirales</taxon>
        <taxon>Straboviridae</taxon>
        <taxon>Tevenvirinae</taxon>
        <taxon>Dhakavirus</taxon>
        <taxon>Dhakavirus anyang</taxon>
    </lineage>
</organism>
<evidence type="ECO:0000313" key="2">
    <source>
        <dbReference type="Proteomes" id="UP000290498"/>
    </source>
</evidence>
<sequence length="103" mass="12220">MPQLNGLLEVNMFVVHTISDYGPTTTMDYGHVNQFIRHVNHNYSFDVNPAKDHPVWRECVEQGFIYVHFMSKFKSDGRMRFVFSYHKRLDLLLADVAYNRIHD</sequence>
<dbReference type="EMBL" id="MK234886">
    <property type="protein sequence ID" value="QAU03761.1"/>
    <property type="molecule type" value="Genomic_DNA"/>
</dbReference>
<dbReference type="RefSeq" id="YP_010100341.1">
    <property type="nucleotide sequence ID" value="NC_055782.1"/>
</dbReference>
<dbReference type="GeneID" id="65118035"/>
<keyword evidence="2" id="KW-1185">Reference proteome</keyword>
<proteinExistence type="predicted"/>
<dbReference type="Proteomes" id="UP000290498">
    <property type="component" value="Segment"/>
</dbReference>